<dbReference type="PANTHER" id="PTHR34148">
    <property type="entry name" value="ADENOSYLCOBINAMIDE-GDP RIBAZOLETRANSFERASE"/>
    <property type="match status" value="1"/>
</dbReference>
<evidence type="ECO:0000313" key="20">
    <source>
        <dbReference type="EMBL" id="RAV06885.1"/>
    </source>
</evidence>
<dbReference type="Proteomes" id="UP000250915">
    <property type="component" value="Unassembled WGS sequence"/>
</dbReference>
<keyword evidence="13 19" id="KW-0472">Membrane</keyword>
<evidence type="ECO:0000256" key="8">
    <source>
        <dbReference type="ARBA" id="ARBA00022573"/>
    </source>
</evidence>
<dbReference type="OrthoDB" id="9794223at2"/>
<name>A0A329LFG5_9MYCO</name>
<evidence type="ECO:0000256" key="13">
    <source>
        <dbReference type="ARBA" id="ARBA00023136"/>
    </source>
</evidence>
<comment type="catalytic activity">
    <reaction evidence="18 19">
        <text>alpha-ribazole 5'-phosphate + adenosylcob(III)inamide-GDP = adenosylcob(III)alamin 5'-phosphate + GMP + H(+)</text>
        <dbReference type="Rhea" id="RHEA:23560"/>
        <dbReference type="ChEBI" id="CHEBI:15378"/>
        <dbReference type="ChEBI" id="CHEBI:57918"/>
        <dbReference type="ChEBI" id="CHEBI:58115"/>
        <dbReference type="ChEBI" id="CHEBI:60487"/>
        <dbReference type="ChEBI" id="CHEBI:60493"/>
        <dbReference type="EC" id="2.7.8.26"/>
    </reaction>
</comment>
<evidence type="ECO:0000256" key="3">
    <source>
        <dbReference type="ARBA" id="ARBA00004663"/>
    </source>
</evidence>
<evidence type="ECO:0000256" key="9">
    <source>
        <dbReference type="ARBA" id="ARBA00022679"/>
    </source>
</evidence>
<protein>
    <recommendedName>
        <fullName evidence="6 19">Adenosylcobinamide-GDP ribazoletransferase</fullName>
        <ecNumber evidence="5 19">2.7.8.26</ecNumber>
    </recommendedName>
    <alternativeName>
        <fullName evidence="16 19">Cobalamin synthase</fullName>
    </alternativeName>
    <alternativeName>
        <fullName evidence="15 19">Cobalamin-5'-phosphate synthase</fullName>
    </alternativeName>
</protein>
<comment type="pathway">
    <text evidence="3 19">Cofactor biosynthesis; adenosylcobalamin biosynthesis; adenosylcobalamin from cob(II)yrinate a,c-diamide: step 7/7.</text>
</comment>
<dbReference type="Pfam" id="PF02654">
    <property type="entry name" value="CobS"/>
    <property type="match status" value="1"/>
</dbReference>
<feature type="transmembrane region" description="Helical" evidence="19">
    <location>
        <begin position="110"/>
        <end position="129"/>
    </location>
</feature>
<dbReference type="GO" id="GO:0005886">
    <property type="term" value="C:plasma membrane"/>
    <property type="evidence" value="ECO:0007669"/>
    <property type="project" value="UniProtKB-SubCell"/>
</dbReference>
<proteinExistence type="inferred from homology"/>
<evidence type="ECO:0000256" key="10">
    <source>
        <dbReference type="ARBA" id="ARBA00022692"/>
    </source>
</evidence>
<comment type="catalytic activity">
    <reaction evidence="17 19">
        <text>alpha-ribazole + adenosylcob(III)inamide-GDP = adenosylcob(III)alamin + GMP + H(+)</text>
        <dbReference type="Rhea" id="RHEA:16049"/>
        <dbReference type="ChEBI" id="CHEBI:10329"/>
        <dbReference type="ChEBI" id="CHEBI:15378"/>
        <dbReference type="ChEBI" id="CHEBI:18408"/>
        <dbReference type="ChEBI" id="CHEBI:58115"/>
        <dbReference type="ChEBI" id="CHEBI:60487"/>
        <dbReference type="EC" id="2.7.8.26"/>
    </reaction>
</comment>
<keyword evidence="8 19" id="KW-0169">Cobalamin biosynthesis</keyword>
<dbReference type="InterPro" id="IPR003805">
    <property type="entry name" value="CobS"/>
</dbReference>
<comment type="subcellular location">
    <subcellularLocation>
        <location evidence="2 19">Cell membrane</location>
        <topology evidence="2 19">Multi-pass membrane protein</topology>
    </subcellularLocation>
</comment>
<comment type="similarity">
    <text evidence="4 19">Belongs to the CobS family.</text>
</comment>
<evidence type="ECO:0000256" key="11">
    <source>
        <dbReference type="ARBA" id="ARBA00022842"/>
    </source>
</evidence>
<keyword evidence="10 19" id="KW-0812">Transmembrane</keyword>
<gene>
    <name evidence="19" type="primary">cobS</name>
    <name evidence="20" type="ORF">DQP57_20410</name>
</gene>
<reference evidence="20 21" key="1">
    <citation type="submission" date="2018-06" db="EMBL/GenBank/DDBJ databases">
        <title>NTM in soil in Japan.</title>
        <authorList>
            <person name="Ohya K."/>
        </authorList>
    </citation>
    <scope>NUCLEOTIDE SEQUENCE [LARGE SCALE GENOMIC DNA]</scope>
    <source>
        <strain evidence="20 21">GF28</strain>
    </source>
</reference>
<dbReference type="RefSeq" id="WP_112634521.1">
    <property type="nucleotide sequence ID" value="NZ_QMEV01000056.1"/>
</dbReference>
<evidence type="ECO:0000313" key="21">
    <source>
        <dbReference type="Proteomes" id="UP000250915"/>
    </source>
</evidence>
<evidence type="ECO:0000256" key="4">
    <source>
        <dbReference type="ARBA" id="ARBA00010561"/>
    </source>
</evidence>
<feature type="transmembrane region" description="Helical" evidence="19">
    <location>
        <begin position="135"/>
        <end position="157"/>
    </location>
</feature>
<keyword evidence="7 19" id="KW-1003">Cell membrane</keyword>
<comment type="function">
    <text evidence="14 19">Joins adenosylcobinamide-GDP and alpha-ribazole to generate adenosylcobalamin (Ado-cobalamin). Also synthesizes adenosylcobalamin 5'-phosphate from adenosylcobinamide-GDP and alpha-ribazole 5'-phosphate.</text>
</comment>
<dbReference type="AlphaFoldDB" id="A0A329LFG5"/>
<keyword evidence="11 19" id="KW-0460">Magnesium</keyword>
<evidence type="ECO:0000256" key="7">
    <source>
        <dbReference type="ARBA" id="ARBA00022475"/>
    </source>
</evidence>
<dbReference type="GO" id="GO:0051073">
    <property type="term" value="F:adenosylcobinamide-GDP ribazoletransferase activity"/>
    <property type="evidence" value="ECO:0007669"/>
    <property type="project" value="UniProtKB-UniRule"/>
</dbReference>
<organism evidence="20 21">
    <name type="scientific">Mycobacterium colombiense</name>
    <dbReference type="NCBI Taxonomy" id="339268"/>
    <lineage>
        <taxon>Bacteria</taxon>
        <taxon>Bacillati</taxon>
        <taxon>Actinomycetota</taxon>
        <taxon>Actinomycetes</taxon>
        <taxon>Mycobacteriales</taxon>
        <taxon>Mycobacteriaceae</taxon>
        <taxon>Mycobacterium</taxon>
        <taxon>Mycobacterium avium complex (MAC)</taxon>
    </lineage>
</organism>
<feature type="transmembrane region" description="Helical" evidence="19">
    <location>
        <begin position="169"/>
        <end position="195"/>
    </location>
</feature>
<evidence type="ECO:0000256" key="19">
    <source>
        <dbReference type="HAMAP-Rule" id="MF_00719"/>
    </source>
</evidence>
<evidence type="ECO:0000256" key="16">
    <source>
        <dbReference type="ARBA" id="ARBA00032853"/>
    </source>
</evidence>
<evidence type="ECO:0000256" key="1">
    <source>
        <dbReference type="ARBA" id="ARBA00001946"/>
    </source>
</evidence>
<evidence type="ECO:0000256" key="18">
    <source>
        <dbReference type="ARBA" id="ARBA00049504"/>
    </source>
</evidence>
<keyword evidence="9 19" id="KW-0808">Transferase</keyword>
<comment type="cofactor">
    <cofactor evidence="1 19">
        <name>Mg(2+)</name>
        <dbReference type="ChEBI" id="CHEBI:18420"/>
    </cofactor>
</comment>
<evidence type="ECO:0000256" key="17">
    <source>
        <dbReference type="ARBA" id="ARBA00048623"/>
    </source>
</evidence>
<evidence type="ECO:0000256" key="5">
    <source>
        <dbReference type="ARBA" id="ARBA00013200"/>
    </source>
</evidence>
<comment type="caution">
    <text evidence="20">The sequence shown here is derived from an EMBL/GenBank/DDBJ whole genome shotgun (WGS) entry which is preliminary data.</text>
</comment>
<keyword evidence="12 19" id="KW-1133">Transmembrane helix</keyword>
<evidence type="ECO:0000256" key="6">
    <source>
        <dbReference type="ARBA" id="ARBA00015850"/>
    </source>
</evidence>
<dbReference type="PANTHER" id="PTHR34148:SF1">
    <property type="entry name" value="ADENOSYLCOBINAMIDE-GDP RIBAZOLETRANSFERASE"/>
    <property type="match status" value="1"/>
</dbReference>
<evidence type="ECO:0000256" key="14">
    <source>
        <dbReference type="ARBA" id="ARBA00025228"/>
    </source>
</evidence>
<feature type="transmembrane region" description="Helical" evidence="19">
    <location>
        <begin position="52"/>
        <end position="73"/>
    </location>
</feature>
<dbReference type="HAMAP" id="MF_00719">
    <property type="entry name" value="CobS"/>
    <property type="match status" value="1"/>
</dbReference>
<dbReference type="NCBIfam" id="NF001279">
    <property type="entry name" value="PRK00235.2-1"/>
    <property type="match status" value="1"/>
</dbReference>
<evidence type="ECO:0000256" key="2">
    <source>
        <dbReference type="ARBA" id="ARBA00004651"/>
    </source>
</evidence>
<sequence>MIRSLATAFAFGTVLPVPGGGHAPMGRAAMTALPVVGAVLGALAAAVTWGGVHVFGPSGALPGLLAVAVLLLVTRGLHVDGVADTADGLGCYGPPQRALAVMREGSTGPFGVAAVVVVLMLQALAYSALGATGRVFPGVAGIAVAVFAGRVTAVLAGHRSVPAAEGSALGIRVAASQPTAVVAAWVAVLLAVSLLAGTRPWQGPVAVSAGLGCGAILVRHCVRRFGGITGDVLGAAIELTTTVSAVVLAGLVRF</sequence>
<dbReference type="UniPathway" id="UPA00148">
    <property type="reaction ID" value="UER00238"/>
</dbReference>
<dbReference type="GO" id="GO:0009236">
    <property type="term" value="P:cobalamin biosynthetic process"/>
    <property type="evidence" value="ECO:0007669"/>
    <property type="project" value="UniProtKB-UniRule"/>
</dbReference>
<evidence type="ECO:0000256" key="12">
    <source>
        <dbReference type="ARBA" id="ARBA00022989"/>
    </source>
</evidence>
<dbReference type="GO" id="GO:0008818">
    <property type="term" value="F:cobalamin 5'-phosphate synthase activity"/>
    <property type="evidence" value="ECO:0007669"/>
    <property type="project" value="UniProtKB-UniRule"/>
</dbReference>
<dbReference type="EC" id="2.7.8.26" evidence="5 19"/>
<accession>A0A329LFG5</accession>
<evidence type="ECO:0000256" key="15">
    <source>
        <dbReference type="ARBA" id="ARBA00032605"/>
    </source>
</evidence>
<dbReference type="EMBL" id="QMEV01000056">
    <property type="protein sequence ID" value="RAV06885.1"/>
    <property type="molecule type" value="Genomic_DNA"/>
</dbReference>